<dbReference type="EMBL" id="QFFZ01000093">
    <property type="protein sequence ID" value="TEB06440.1"/>
    <property type="molecule type" value="Genomic_DNA"/>
</dbReference>
<name>A0A4Y7RCI6_9FIRM</name>
<reference evidence="1 2" key="1">
    <citation type="journal article" date="2018" name="Environ. Microbiol.">
        <title>Novel energy conservation strategies and behaviour of Pelotomaculum schinkii driving syntrophic propionate catabolism.</title>
        <authorList>
            <person name="Hidalgo-Ahumada C.A.P."/>
            <person name="Nobu M.K."/>
            <person name="Narihiro T."/>
            <person name="Tamaki H."/>
            <person name="Liu W.T."/>
            <person name="Kamagata Y."/>
            <person name="Stams A.J.M."/>
            <person name="Imachi H."/>
            <person name="Sousa D.Z."/>
        </authorList>
    </citation>
    <scope>NUCLEOTIDE SEQUENCE [LARGE SCALE GENOMIC DNA]</scope>
    <source>
        <strain evidence="1 2">MGP</strain>
    </source>
</reference>
<accession>A0A4Y7RCI6</accession>
<keyword evidence="2" id="KW-1185">Reference proteome</keyword>
<sequence>MLSTAISSSTGSVTASIKPFMPQTSSLQSPVKAAASPRASSRPSLTARIRLSTSLSRPLTASIQPFTLFLISLKSPLYSSVIFGGMSPLEIRSTYSAATLRGPITASRVLLTPSTTLRKSPSCLLTSALASSFPSTAALASMSASATRLRIASIALINDGMSSSFSLLRPIFFKSSRSTRLPRLTLFKIS</sequence>
<proteinExistence type="predicted"/>
<protein>
    <submittedName>
        <fullName evidence="1">Uncharacterized protein</fullName>
    </submittedName>
</protein>
<dbReference type="AlphaFoldDB" id="A0A4Y7RCI6"/>
<dbReference type="Proteomes" id="UP000297597">
    <property type="component" value="Unassembled WGS sequence"/>
</dbReference>
<organism evidence="1 2">
    <name type="scientific">Pelotomaculum propionicicum</name>
    <dbReference type="NCBI Taxonomy" id="258475"/>
    <lineage>
        <taxon>Bacteria</taxon>
        <taxon>Bacillati</taxon>
        <taxon>Bacillota</taxon>
        <taxon>Clostridia</taxon>
        <taxon>Eubacteriales</taxon>
        <taxon>Desulfotomaculaceae</taxon>
        <taxon>Pelotomaculum</taxon>
    </lineage>
</organism>
<comment type="caution">
    <text evidence="1">The sequence shown here is derived from an EMBL/GenBank/DDBJ whole genome shotgun (WGS) entry which is preliminary data.</text>
</comment>
<gene>
    <name evidence="1" type="ORF">Pmgp_03730</name>
</gene>
<evidence type="ECO:0000313" key="1">
    <source>
        <dbReference type="EMBL" id="TEB06440.1"/>
    </source>
</evidence>
<evidence type="ECO:0000313" key="2">
    <source>
        <dbReference type="Proteomes" id="UP000297597"/>
    </source>
</evidence>